<sequence length="54" mass="6279">MSSKNMKFMNKLLLFFLKKHARHPLRPRKSSHGLTVCIVYTVAGKMHTFLKAAY</sequence>
<proteinExistence type="predicted"/>
<dbReference type="EMBL" id="GBXM01094061">
    <property type="protein sequence ID" value="JAH14516.1"/>
    <property type="molecule type" value="Transcribed_RNA"/>
</dbReference>
<name>A0A0E9QCB1_ANGAN</name>
<reference evidence="1" key="2">
    <citation type="journal article" date="2015" name="Fish Shellfish Immunol.">
        <title>Early steps in the European eel (Anguilla anguilla)-Vibrio vulnificus interaction in the gills: Role of the RtxA13 toxin.</title>
        <authorList>
            <person name="Callol A."/>
            <person name="Pajuelo D."/>
            <person name="Ebbesson L."/>
            <person name="Teles M."/>
            <person name="MacKenzie S."/>
            <person name="Amaro C."/>
        </authorList>
    </citation>
    <scope>NUCLEOTIDE SEQUENCE</scope>
</reference>
<protein>
    <submittedName>
        <fullName evidence="1">Uncharacterized protein</fullName>
    </submittedName>
</protein>
<evidence type="ECO:0000313" key="1">
    <source>
        <dbReference type="EMBL" id="JAH14516.1"/>
    </source>
</evidence>
<dbReference type="AlphaFoldDB" id="A0A0E9QCB1"/>
<reference evidence="1" key="1">
    <citation type="submission" date="2014-11" db="EMBL/GenBank/DDBJ databases">
        <authorList>
            <person name="Amaro Gonzalez C."/>
        </authorList>
    </citation>
    <scope>NUCLEOTIDE SEQUENCE</scope>
</reference>
<accession>A0A0E9QCB1</accession>
<organism evidence="1">
    <name type="scientific">Anguilla anguilla</name>
    <name type="common">European freshwater eel</name>
    <name type="synonym">Muraena anguilla</name>
    <dbReference type="NCBI Taxonomy" id="7936"/>
    <lineage>
        <taxon>Eukaryota</taxon>
        <taxon>Metazoa</taxon>
        <taxon>Chordata</taxon>
        <taxon>Craniata</taxon>
        <taxon>Vertebrata</taxon>
        <taxon>Euteleostomi</taxon>
        <taxon>Actinopterygii</taxon>
        <taxon>Neopterygii</taxon>
        <taxon>Teleostei</taxon>
        <taxon>Anguilliformes</taxon>
        <taxon>Anguillidae</taxon>
        <taxon>Anguilla</taxon>
    </lineage>
</organism>